<dbReference type="Gene3D" id="1.20.1560.10">
    <property type="entry name" value="ABC transporter type 1, transmembrane domain"/>
    <property type="match status" value="1"/>
</dbReference>
<evidence type="ECO:0000256" key="1">
    <source>
        <dbReference type="ARBA" id="ARBA00004651"/>
    </source>
</evidence>
<dbReference type="Gene3D" id="3.40.50.300">
    <property type="entry name" value="P-loop containing nucleotide triphosphate hydrolases"/>
    <property type="match status" value="1"/>
</dbReference>
<dbReference type="InterPro" id="IPR036640">
    <property type="entry name" value="ABC1_TM_sf"/>
</dbReference>
<feature type="domain" description="ABC transporter" evidence="8">
    <location>
        <begin position="332"/>
        <end position="568"/>
    </location>
</feature>
<proteinExistence type="predicted"/>
<dbReference type="InterPro" id="IPR017871">
    <property type="entry name" value="ABC_transporter-like_CS"/>
</dbReference>
<keyword evidence="2 7" id="KW-0812">Transmembrane</keyword>
<dbReference type="GO" id="GO:0015421">
    <property type="term" value="F:ABC-type oligopeptide transporter activity"/>
    <property type="evidence" value="ECO:0007669"/>
    <property type="project" value="TreeGrafter"/>
</dbReference>
<dbReference type="Pfam" id="PF00005">
    <property type="entry name" value="ABC_tran"/>
    <property type="match status" value="1"/>
</dbReference>
<dbReference type="InterPro" id="IPR003593">
    <property type="entry name" value="AAA+_ATPase"/>
</dbReference>
<dbReference type="PANTHER" id="PTHR43394">
    <property type="entry name" value="ATP-DEPENDENT PERMEASE MDL1, MITOCHONDRIAL"/>
    <property type="match status" value="1"/>
</dbReference>
<dbReference type="InterPro" id="IPR003439">
    <property type="entry name" value="ABC_transporter-like_ATP-bd"/>
</dbReference>
<organism evidence="10 11">
    <name type="scientific">Streptococcus zalophi</name>
    <dbReference type="NCBI Taxonomy" id="640031"/>
    <lineage>
        <taxon>Bacteria</taxon>
        <taxon>Bacillati</taxon>
        <taxon>Bacillota</taxon>
        <taxon>Bacilli</taxon>
        <taxon>Lactobacillales</taxon>
        <taxon>Streptococcaceae</taxon>
        <taxon>Streptococcus</taxon>
    </lineage>
</organism>
<evidence type="ECO:0000256" key="5">
    <source>
        <dbReference type="ARBA" id="ARBA00022989"/>
    </source>
</evidence>
<dbReference type="Proteomes" id="UP000644875">
    <property type="component" value="Unassembled WGS sequence"/>
</dbReference>
<dbReference type="PROSITE" id="PS50893">
    <property type="entry name" value="ABC_TRANSPORTER_2"/>
    <property type="match status" value="1"/>
</dbReference>
<dbReference type="InterPro" id="IPR027417">
    <property type="entry name" value="P-loop_NTPase"/>
</dbReference>
<dbReference type="InterPro" id="IPR039421">
    <property type="entry name" value="Type_1_exporter"/>
</dbReference>
<dbReference type="GO" id="GO:0016887">
    <property type="term" value="F:ATP hydrolysis activity"/>
    <property type="evidence" value="ECO:0007669"/>
    <property type="project" value="InterPro"/>
</dbReference>
<reference evidence="10 11" key="1">
    <citation type="journal article" date="2021" name="Int. J. Syst. Evol. Microbiol.">
        <title>Streptococcus vicugnae sp. nov., isolated from faeces of alpacas (Vicugna pacos) and cattle (Bos taurus), Streptococcus zalophi sp. nov., and Streptococcus pacificus sp. nov., isolated from respiratory tract of California sea lions (Zalophus californianus).</title>
        <authorList>
            <person name="Volokhov D.V."/>
            <person name="Zagorodnyaya T.A."/>
            <person name="Shen Z."/>
            <person name="Blom J."/>
            <person name="Furtak V.A."/>
            <person name="Eisenberg T."/>
            <person name="Fan P."/>
            <person name="Jeong K.C."/>
            <person name="Gao Y."/>
            <person name="Zhang S."/>
            <person name="Amselle M."/>
        </authorList>
    </citation>
    <scope>NUCLEOTIDE SEQUENCE [LARGE SCALE GENOMIC DNA]</scope>
    <source>
        <strain evidence="11">CSL7508-lung</strain>
    </source>
</reference>
<accession>A0A934UD54</accession>
<dbReference type="PANTHER" id="PTHR43394:SF1">
    <property type="entry name" value="ATP-BINDING CASSETTE SUB-FAMILY B MEMBER 10, MITOCHONDRIAL"/>
    <property type="match status" value="1"/>
</dbReference>
<dbReference type="RefSeq" id="WP_199567368.1">
    <property type="nucleotide sequence ID" value="NZ_JAENBP010000002.1"/>
</dbReference>
<feature type="transmembrane region" description="Helical" evidence="7">
    <location>
        <begin position="52"/>
        <end position="76"/>
    </location>
</feature>
<dbReference type="SMART" id="SM00382">
    <property type="entry name" value="AAA"/>
    <property type="match status" value="1"/>
</dbReference>
<evidence type="ECO:0000256" key="2">
    <source>
        <dbReference type="ARBA" id="ARBA00022692"/>
    </source>
</evidence>
<feature type="domain" description="ABC transmembrane type-1" evidence="9">
    <location>
        <begin position="16"/>
        <end position="297"/>
    </location>
</feature>
<evidence type="ECO:0000256" key="6">
    <source>
        <dbReference type="ARBA" id="ARBA00023136"/>
    </source>
</evidence>
<evidence type="ECO:0000259" key="8">
    <source>
        <dbReference type="PROSITE" id="PS50893"/>
    </source>
</evidence>
<evidence type="ECO:0000256" key="3">
    <source>
        <dbReference type="ARBA" id="ARBA00022741"/>
    </source>
</evidence>
<keyword evidence="5 7" id="KW-1133">Transmembrane helix</keyword>
<dbReference type="GO" id="GO:0005524">
    <property type="term" value="F:ATP binding"/>
    <property type="evidence" value="ECO:0007669"/>
    <property type="project" value="UniProtKB-KW"/>
</dbReference>
<dbReference type="PROSITE" id="PS00211">
    <property type="entry name" value="ABC_TRANSPORTER_1"/>
    <property type="match status" value="1"/>
</dbReference>
<protein>
    <submittedName>
        <fullName evidence="10">ABC transporter ATP-binding protein</fullName>
    </submittedName>
</protein>
<dbReference type="SUPFAM" id="SSF52540">
    <property type="entry name" value="P-loop containing nucleoside triphosphate hydrolases"/>
    <property type="match status" value="1"/>
</dbReference>
<keyword evidence="11" id="KW-1185">Reference proteome</keyword>
<dbReference type="Pfam" id="PF00664">
    <property type="entry name" value="ABC_membrane"/>
    <property type="match status" value="1"/>
</dbReference>
<dbReference type="SUPFAM" id="SSF90123">
    <property type="entry name" value="ABC transporter transmembrane region"/>
    <property type="match status" value="1"/>
</dbReference>
<name>A0A934UD54_9STRE</name>
<evidence type="ECO:0000313" key="10">
    <source>
        <dbReference type="EMBL" id="MBJ8349441.1"/>
    </source>
</evidence>
<evidence type="ECO:0000256" key="7">
    <source>
        <dbReference type="SAM" id="Phobius"/>
    </source>
</evidence>
<comment type="caution">
    <text evidence="10">The sequence shown here is derived from an EMBL/GenBank/DDBJ whole genome shotgun (WGS) entry which is preliminary data.</text>
</comment>
<keyword evidence="3" id="KW-0547">Nucleotide-binding</keyword>
<dbReference type="InterPro" id="IPR011527">
    <property type="entry name" value="ABC1_TM_dom"/>
</dbReference>
<keyword evidence="4 10" id="KW-0067">ATP-binding</keyword>
<feature type="transmembrane region" description="Helical" evidence="7">
    <location>
        <begin position="237"/>
        <end position="255"/>
    </location>
</feature>
<feature type="transmembrane region" description="Helical" evidence="7">
    <location>
        <begin position="128"/>
        <end position="148"/>
    </location>
</feature>
<evidence type="ECO:0000313" key="11">
    <source>
        <dbReference type="Proteomes" id="UP000644875"/>
    </source>
</evidence>
<keyword evidence="6 7" id="KW-0472">Membrane</keyword>
<sequence>MKILFKYFEGNIKEAILAPLLKLLEAVFELAVPLILAIIIDDIIPSKNNNLLLLMIIILFLLAFFNILVAVIAQYYSSKVATHYSKNLSAALFEKILALSYTESSISSGELISRLLNDTLYIQIGINLFLRLFLRAPVIIIGSLMLAFSMNRMIAFEFLIMLLGLLFIIFLISRFLVPIYQKVKSTLDRMTSLITEQVTGMRVIRSYHKTDKELHFFKNQTDENFQQQIKATYLTSLLNPLTFTIINITLIIIIWQGHLAILTNQLSVGIVVALINYLLQILIETVKLTTLVSAVNQSFVSSRRLLDLLNLEERNNKSLDDLLSPKADENSLIVNAVSYSYPNSQKMAINKIQFSLKPHETLGIIGGTSSGKSTLLHLLAGLLRPSQGQVGLYYQNKTPKTLEEFSKWVSLSPQVPQLFEGSIRDNLELGHTSPLKDEELWQALTIAQAREFIEKKPLKLDSSVEQYGHNYSGGQKQRLTLARSLVSRKPFLFLDNPTSSLDYLTEKKVLDALHHLSFVQNMIIVSQHYHVISRCHKILVLDNGNQVGFGSHEELLEKNPYYQAIYQTQKKGGEYNEKDYN</sequence>
<gene>
    <name evidence="10" type="ORF">JHK64_02180</name>
</gene>
<dbReference type="AlphaFoldDB" id="A0A934UD54"/>
<dbReference type="GO" id="GO:0005886">
    <property type="term" value="C:plasma membrane"/>
    <property type="evidence" value="ECO:0007669"/>
    <property type="project" value="UniProtKB-SubCell"/>
</dbReference>
<feature type="transmembrane region" description="Helical" evidence="7">
    <location>
        <begin position="154"/>
        <end position="177"/>
    </location>
</feature>
<evidence type="ECO:0000256" key="4">
    <source>
        <dbReference type="ARBA" id="ARBA00022840"/>
    </source>
</evidence>
<dbReference type="EMBL" id="JAENBP010000002">
    <property type="protein sequence ID" value="MBJ8349441.1"/>
    <property type="molecule type" value="Genomic_DNA"/>
</dbReference>
<comment type="subcellular location">
    <subcellularLocation>
        <location evidence="1">Cell membrane</location>
        <topology evidence="1">Multi-pass membrane protein</topology>
    </subcellularLocation>
</comment>
<feature type="transmembrane region" description="Helical" evidence="7">
    <location>
        <begin position="261"/>
        <end position="279"/>
    </location>
</feature>
<feature type="transmembrane region" description="Helical" evidence="7">
    <location>
        <begin position="20"/>
        <end position="40"/>
    </location>
</feature>
<evidence type="ECO:0000259" key="9">
    <source>
        <dbReference type="PROSITE" id="PS50929"/>
    </source>
</evidence>
<dbReference type="PROSITE" id="PS50929">
    <property type="entry name" value="ABC_TM1F"/>
    <property type="match status" value="1"/>
</dbReference>